<protein>
    <submittedName>
        <fullName evidence="2">Uncharacterized protein</fullName>
    </submittedName>
</protein>
<feature type="compositionally biased region" description="Low complexity" evidence="1">
    <location>
        <begin position="104"/>
        <end position="128"/>
    </location>
</feature>
<keyword evidence="3" id="KW-1185">Reference proteome</keyword>
<feature type="compositionally biased region" description="Basic residues" evidence="1">
    <location>
        <begin position="49"/>
        <end position="66"/>
    </location>
</feature>
<comment type="caution">
    <text evidence="2">The sequence shown here is derived from an EMBL/GenBank/DDBJ whole genome shotgun (WGS) entry which is preliminary data.</text>
</comment>
<dbReference type="Proteomes" id="UP001189429">
    <property type="component" value="Unassembled WGS sequence"/>
</dbReference>
<feature type="region of interest" description="Disordered" evidence="1">
    <location>
        <begin position="1"/>
        <end position="143"/>
    </location>
</feature>
<evidence type="ECO:0000313" key="2">
    <source>
        <dbReference type="EMBL" id="CAK0791597.1"/>
    </source>
</evidence>
<name>A0ABN9PFB3_9DINO</name>
<gene>
    <name evidence="2" type="ORF">PCOR1329_LOCUS2444</name>
</gene>
<accession>A0ABN9PFB3</accession>
<organism evidence="2 3">
    <name type="scientific">Prorocentrum cordatum</name>
    <dbReference type="NCBI Taxonomy" id="2364126"/>
    <lineage>
        <taxon>Eukaryota</taxon>
        <taxon>Sar</taxon>
        <taxon>Alveolata</taxon>
        <taxon>Dinophyceae</taxon>
        <taxon>Prorocentrales</taxon>
        <taxon>Prorocentraceae</taxon>
        <taxon>Prorocentrum</taxon>
    </lineage>
</organism>
<feature type="non-terminal residue" evidence="2">
    <location>
        <position position="1"/>
    </location>
</feature>
<dbReference type="EMBL" id="CAUYUJ010000616">
    <property type="protein sequence ID" value="CAK0791597.1"/>
    <property type="molecule type" value="Genomic_DNA"/>
</dbReference>
<reference evidence="2" key="1">
    <citation type="submission" date="2023-10" db="EMBL/GenBank/DDBJ databases">
        <authorList>
            <person name="Chen Y."/>
            <person name="Shah S."/>
            <person name="Dougan E. K."/>
            <person name="Thang M."/>
            <person name="Chan C."/>
        </authorList>
    </citation>
    <scope>NUCLEOTIDE SEQUENCE [LARGE SCALE GENOMIC DNA]</scope>
</reference>
<sequence length="143" mass="15226">RPVAARRRACGDRGAFPPGLPVRSGAPLRRARRDGCRRQQLPGDGGRPPLRRRARAPRRRVRHLLRRAALGPHGADGHGRHVQQALRPGDDGLLGLPVHENERGSAGTATGAGEEPAPARARPGRGPAKLLRAEPARPARGGL</sequence>
<evidence type="ECO:0000313" key="3">
    <source>
        <dbReference type="Proteomes" id="UP001189429"/>
    </source>
</evidence>
<evidence type="ECO:0000256" key="1">
    <source>
        <dbReference type="SAM" id="MobiDB-lite"/>
    </source>
</evidence>
<feature type="non-terminal residue" evidence="2">
    <location>
        <position position="143"/>
    </location>
</feature>
<proteinExistence type="predicted"/>